<reference evidence="3" key="1">
    <citation type="journal article" date="2014" name="Genome Announc.">
        <title>Genome sequence and annotation of Acremonium chrysogenum, producer of the beta-lactam antibiotic cephalosporin C.</title>
        <authorList>
            <person name="Terfehr D."/>
            <person name="Dahlmann T.A."/>
            <person name="Specht T."/>
            <person name="Zadra I."/>
            <person name="Kuernsteiner H."/>
            <person name="Kueck U."/>
        </authorList>
    </citation>
    <scope>NUCLEOTIDE SEQUENCE [LARGE SCALE GENOMIC DNA]</scope>
    <source>
        <strain evidence="3">ATCC 11550 / CBS 779.69 / DSM 880 / IAM 14645 / JCM 23072 / IMI 49137</strain>
    </source>
</reference>
<evidence type="ECO:0000313" key="3">
    <source>
        <dbReference type="Proteomes" id="UP000029964"/>
    </source>
</evidence>
<gene>
    <name evidence="2" type="ORF">ACRE_059300</name>
</gene>
<proteinExistence type="predicted"/>
<evidence type="ECO:0000256" key="1">
    <source>
        <dbReference type="SAM" id="SignalP"/>
    </source>
</evidence>
<dbReference type="OrthoDB" id="3889489at2759"/>
<dbReference type="Pfam" id="PF14099">
    <property type="entry name" value="Polysacc_lyase"/>
    <property type="match status" value="1"/>
</dbReference>
<comment type="caution">
    <text evidence="2">The sequence shown here is derived from an EMBL/GenBank/DDBJ whole genome shotgun (WGS) entry which is preliminary data.</text>
</comment>
<feature type="chain" id="PRO_5001815426" evidence="1">
    <location>
        <begin position="22"/>
        <end position="258"/>
    </location>
</feature>
<dbReference type="Proteomes" id="UP000029964">
    <property type="component" value="Unassembled WGS sequence"/>
</dbReference>
<dbReference type="Gene3D" id="2.60.120.200">
    <property type="match status" value="1"/>
</dbReference>
<sequence>MVALKSLVAATLAVLPTASHAERLFYNSGTRSGWDFVREEHNGRVEQVNNVVYGGSTALKMTQRYDAGYSGRYHSEVDVSDGYQRGDDRFYGFAFRLSEQWEFVSQGYNIAQFIARRPGAGCGGDDWMPSTMIWLEGNKLATRLVSGEYRQPDCSRSIKTIRDVGTVEAGKWHRVVFQTKWASDNSGSFKMWFDGDVVVDQKGVATTVNDDELFQYRVGLYANGWHDGGYMEGSQPFRQVWYDEISVGTSFDDVNPKQ</sequence>
<name>A0A086T1T6_HAPC1</name>
<protein>
    <submittedName>
        <fullName evidence="2">Uncharacterized protein</fullName>
    </submittedName>
</protein>
<dbReference type="InterPro" id="IPR025975">
    <property type="entry name" value="Polysacc_lyase"/>
</dbReference>
<dbReference type="AlphaFoldDB" id="A0A086T1T6"/>
<accession>A0A086T1T6</accession>
<keyword evidence="3" id="KW-1185">Reference proteome</keyword>
<dbReference type="EMBL" id="JPKY01000072">
    <property type="protein sequence ID" value="KFH43318.1"/>
    <property type="molecule type" value="Genomic_DNA"/>
</dbReference>
<feature type="signal peptide" evidence="1">
    <location>
        <begin position="1"/>
        <end position="21"/>
    </location>
</feature>
<dbReference type="HOGENOM" id="CLU_090719_0_0_1"/>
<keyword evidence="1" id="KW-0732">Signal</keyword>
<organism evidence="2 3">
    <name type="scientific">Hapsidospora chrysogenum (strain ATCC 11550 / CBS 779.69 / DSM 880 / IAM 14645 / JCM 23072 / IMI 49137)</name>
    <name type="common">Acremonium chrysogenum</name>
    <dbReference type="NCBI Taxonomy" id="857340"/>
    <lineage>
        <taxon>Eukaryota</taxon>
        <taxon>Fungi</taxon>
        <taxon>Dikarya</taxon>
        <taxon>Ascomycota</taxon>
        <taxon>Pezizomycotina</taxon>
        <taxon>Sordariomycetes</taxon>
        <taxon>Hypocreomycetidae</taxon>
        <taxon>Hypocreales</taxon>
        <taxon>Bionectriaceae</taxon>
        <taxon>Hapsidospora</taxon>
    </lineage>
</organism>
<evidence type="ECO:0000313" key="2">
    <source>
        <dbReference type="EMBL" id="KFH43318.1"/>
    </source>
</evidence>